<evidence type="ECO:0000313" key="2">
    <source>
        <dbReference type="EMBL" id="AWX43841.1"/>
    </source>
</evidence>
<evidence type="ECO:0000256" key="1">
    <source>
        <dbReference type="SAM" id="Phobius"/>
    </source>
</evidence>
<feature type="transmembrane region" description="Helical" evidence="1">
    <location>
        <begin position="7"/>
        <end position="27"/>
    </location>
</feature>
<evidence type="ECO:0000313" key="3">
    <source>
        <dbReference type="Proteomes" id="UP000248536"/>
    </source>
</evidence>
<gene>
    <name evidence="2" type="ORF">HME9304_00832</name>
</gene>
<keyword evidence="1" id="KW-0472">Membrane</keyword>
<sequence length="31" mass="3512">MDKNKKIIEIMAIILFGLGFGLGKILFHTLH</sequence>
<proteinExistence type="predicted"/>
<organism evidence="2 3">
    <name type="scientific">Flagellimonas maritima</name>
    <dbReference type="NCBI Taxonomy" id="1383885"/>
    <lineage>
        <taxon>Bacteria</taxon>
        <taxon>Pseudomonadati</taxon>
        <taxon>Bacteroidota</taxon>
        <taxon>Flavobacteriia</taxon>
        <taxon>Flavobacteriales</taxon>
        <taxon>Flavobacteriaceae</taxon>
        <taxon>Flagellimonas</taxon>
    </lineage>
</organism>
<reference evidence="2 3" key="1">
    <citation type="submission" date="2018-06" db="EMBL/GenBank/DDBJ databases">
        <title>Spongiibacterium sp. HME9304 Genome sequencing and assembly.</title>
        <authorList>
            <person name="Kang H."/>
            <person name="Kim H."/>
            <person name="Joh K."/>
        </authorList>
    </citation>
    <scope>NUCLEOTIDE SEQUENCE [LARGE SCALE GENOMIC DNA]</scope>
    <source>
        <strain evidence="2 3">HME9304</strain>
    </source>
</reference>
<protein>
    <submittedName>
        <fullName evidence="2">Uncharacterized protein</fullName>
    </submittedName>
</protein>
<dbReference type="AlphaFoldDB" id="A0A2Z4LPQ0"/>
<dbReference type="EMBL" id="CP030104">
    <property type="protein sequence ID" value="AWX43841.1"/>
    <property type="molecule type" value="Genomic_DNA"/>
</dbReference>
<keyword evidence="1" id="KW-1133">Transmembrane helix</keyword>
<accession>A0A2Z4LPQ0</accession>
<keyword evidence="1" id="KW-0812">Transmembrane</keyword>
<keyword evidence="3" id="KW-1185">Reference proteome</keyword>
<name>A0A2Z4LPQ0_9FLAO</name>
<dbReference type="Proteomes" id="UP000248536">
    <property type="component" value="Chromosome"/>
</dbReference>
<dbReference type="KEGG" id="spon:HME9304_00832"/>